<comment type="caution">
    <text evidence="3">The sequence shown here is derived from an EMBL/GenBank/DDBJ whole genome shotgun (WGS) entry which is preliminary data.</text>
</comment>
<evidence type="ECO:0000313" key="3">
    <source>
        <dbReference type="EMBL" id="GET91108.1"/>
    </source>
</evidence>
<keyword evidence="1" id="KW-0812">Transmembrane</keyword>
<feature type="transmembrane region" description="Helical" evidence="1">
    <location>
        <begin position="66"/>
        <end position="86"/>
    </location>
</feature>
<proteinExistence type="predicted"/>
<protein>
    <recommendedName>
        <fullName evidence="2">GOLD domain-containing protein</fullName>
    </recommendedName>
</protein>
<keyword evidence="1" id="KW-1133">Transmembrane helix</keyword>
<reference evidence="3" key="1">
    <citation type="submission" date="2019-11" db="EMBL/GenBank/DDBJ databases">
        <title>Leishmania tarentolae CDS.</title>
        <authorList>
            <person name="Goto Y."/>
            <person name="Yamagishi J."/>
        </authorList>
    </citation>
    <scope>NUCLEOTIDE SEQUENCE [LARGE SCALE GENOMIC DNA]</scope>
    <source>
        <strain evidence="3">Parrot Tar II</strain>
    </source>
</reference>
<gene>
    <name evidence="3" type="ORF">LtaPh_3110600</name>
</gene>
<accession>A0A640KP33</accession>
<dbReference type="Proteomes" id="UP000419144">
    <property type="component" value="Unassembled WGS sequence"/>
</dbReference>
<evidence type="ECO:0000313" key="4">
    <source>
        <dbReference type="Proteomes" id="UP000419144"/>
    </source>
</evidence>
<dbReference type="Pfam" id="PF01105">
    <property type="entry name" value="EMP24_GP25L"/>
    <property type="match status" value="1"/>
</dbReference>
<dbReference type="OrthoDB" id="62956at2759"/>
<name>A0A640KP33_LEITA</name>
<evidence type="ECO:0000259" key="2">
    <source>
        <dbReference type="Pfam" id="PF01105"/>
    </source>
</evidence>
<dbReference type="AlphaFoldDB" id="A0A640KP33"/>
<dbReference type="VEuPathDB" id="TriTrypDB:LtaPh_3110600"/>
<dbReference type="EMBL" id="BLBS01000046">
    <property type="protein sequence ID" value="GET91108.1"/>
    <property type="molecule type" value="Genomic_DNA"/>
</dbReference>
<feature type="domain" description="GOLD" evidence="2">
    <location>
        <begin position="21"/>
        <end position="91"/>
    </location>
</feature>
<keyword evidence="1" id="KW-0472">Membrane</keyword>
<dbReference type="InterPro" id="IPR009038">
    <property type="entry name" value="GOLD_dom"/>
</dbReference>
<organism evidence="3 4">
    <name type="scientific">Leishmania tarentolae</name>
    <name type="common">Sauroleishmania tarentolae</name>
    <dbReference type="NCBI Taxonomy" id="5689"/>
    <lineage>
        <taxon>Eukaryota</taxon>
        <taxon>Discoba</taxon>
        <taxon>Euglenozoa</taxon>
        <taxon>Kinetoplastea</taxon>
        <taxon>Metakinetoplastina</taxon>
        <taxon>Trypanosomatida</taxon>
        <taxon>Trypanosomatidae</taxon>
        <taxon>Leishmaniinae</taxon>
        <taxon>Leishmania</taxon>
        <taxon>lizard Leishmania</taxon>
    </lineage>
</organism>
<sequence>MSVNVQMHVIPDPTRGVPENMMGDPIVKRALALFDKVQKLRRLQELTRYKEKGLRTPAERVKEHGLWWSIIQVVYFFVAAGGQLWLRRDFVEKRCSIGQRSV</sequence>
<keyword evidence="4" id="KW-1185">Reference proteome</keyword>
<evidence type="ECO:0000256" key="1">
    <source>
        <dbReference type="SAM" id="Phobius"/>
    </source>
</evidence>